<sequence>MRKILITNNPKVYEENKEKIDIIYSEYYTYLDILSITRDKIHQGHILLTHPLSGSVKPNETPYKSTIITQAKEKLDMHSLSIIESSIETATKFIDGKKTPLWTEKILEDFQIIDYSLINNAIESMDQF</sequence>
<dbReference type="InterPro" id="IPR047735">
    <property type="entry name" value="GrdX-like"/>
</dbReference>
<dbReference type="OrthoDB" id="9815289at2"/>
<organism evidence="1 2">
    <name type="scientific">Marinisporobacter balticus</name>
    <dbReference type="NCBI Taxonomy" id="2018667"/>
    <lineage>
        <taxon>Bacteria</taxon>
        <taxon>Bacillati</taxon>
        <taxon>Bacillota</taxon>
        <taxon>Clostridia</taxon>
        <taxon>Peptostreptococcales</taxon>
        <taxon>Thermotaleaceae</taxon>
        <taxon>Marinisporobacter</taxon>
    </lineage>
</organism>
<dbReference type="Proteomes" id="UP000294919">
    <property type="component" value="Unassembled WGS sequence"/>
</dbReference>
<keyword evidence="2" id="KW-1185">Reference proteome</keyword>
<evidence type="ECO:0000313" key="1">
    <source>
        <dbReference type="EMBL" id="TCO79475.1"/>
    </source>
</evidence>
<dbReference type="RefSeq" id="WP_132242386.1">
    <property type="nucleotide sequence ID" value="NZ_SLWV01000002.1"/>
</dbReference>
<evidence type="ECO:0000313" key="2">
    <source>
        <dbReference type="Proteomes" id="UP000294919"/>
    </source>
</evidence>
<name>A0A4R2LJD1_9FIRM</name>
<reference evidence="1 2" key="1">
    <citation type="submission" date="2019-03" db="EMBL/GenBank/DDBJ databases">
        <title>Genomic Encyclopedia of Type Strains, Phase IV (KMG-IV): sequencing the most valuable type-strain genomes for metagenomic binning, comparative biology and taxonomic classification.</title>
        <authorList>
            <person name="Goeker M."/>
        </authorList>
    </citation>
    <scope>NUCLEOTIDE SEQUENCE [LARGE SCALE GENOMIC DNA]</scope>
    <source>
        <strain evidence="1 2">DSM 102940</strain>
    </source>
</reference>
<dbReference type="EMBL" id="SLWV01000002">
    <property type="protein sequence ID" value="TCO79475.1"/>
    <property type="molecule type" value="Genomic_DNA"/>
</dbReference>
<dbReference type="AlphaFoldDB" id="A0A4R2LJD1"/>
<evidence type="ECO:0008006" key="3">
    <source>
        <dbReference type="Google" id="ProtNLM"/>
    </source>
</evidence>
<protein>
    <recommendedName>
        <fullName evidence="3">GrdX protein</fullName>
    </recommendedName>
</protein>
<comment type="caution">
    <text evidence="1">The sequence shown here is derived from an EMBL/GenBank/DDBJ whole genome shotgun (WGS) entry which is preliminary data.</text>
</comment>
<proteinExistence type="predicted"/>
<accession>A0A4R2LJD1</accession>
<dbReference type="NCBIfam" id="NF038093">
    <property type="entry name" value="GrdX"/>
    <property type="match status" value="1"/>
</dbReference>
<gene>
    <name evidence="1" type="ORF">EV214_102196</name>
</gene>